<evidence type="ECO:0000313" key="2">
    <source>
        <dbReference type="Proteomes" id="UP000712673"/>
    </source>
</evidence>
<protein>
    <submittedName>
        <fullName evidence="1">Uncharacterized protein</fullName>
    </submittedName>
</protein>
<dbReference type="AlphaFoldDB" id="A0A938B458"/>
<proteinExistence type="predicted"/>
<sequence>MRGGSLYRLWSVVGLTLLLAGCVTEAMITQMSLAEQSEFYTYRKVMTFAQERAYLAKGSAAARTGYLSEIGLAQRFQAFEAEDREAILGGWPRPGMRADALRFVWGEPYYTDGDARRSAHWHYLGSSFARGNTGNSLSNSNNRVDVYLVDDRVVGWVDVVPSSNDGSEDNRRN</sequence>
<organism evidence="1 2">
    <name type="scientific">Tectimicrobiota bacterium</name>
    <dbReference type="NCBI Taxonomy" id="2528274"/>
    <lineage>
        <taxon>Bacteria</taxon>
        <taxon>Pseudomonadati</taxon>
        <taxon>Nitrospinota/Tectimicrobiota group</taxon>
        <taxon>Candidatus Tectimicrobiota</taxon>
    </lineage>
</organism>
<gene>
    <name evidence="1" type="ORF">FJZ47_11585</name>
</gene>
<evidence type="ECO:0000313" key="1">
    <source>
        <dbReference type="EMBL" id="MBM3224428.1"/>
    </source>
</evidence>
<accession>A0A938B458</accession>
<comment type="caution">
    <text evidence="1">The sequence shown here is derived from an EMBL/GenBank/DDBJ whole genome shotgun (WGS) entry which is preliminary data.</text>
</comment>
<name>A0A938B458_UNCTE</name>
<reference evidence="1" key="1">
    <citation type="submission" date="2019-03" db="EMBL/GenBank/DDBJ databases">
        <title>Lake Tanganyika Metagenome-Assembled Genomes (MAGs).</title>
        <authorList>
            <person name="Tran P."/>
        </authorList>
    </citation>
    <scope>NUCLEOTIDE SEQUENCE</scope>
    <source>
        <strain evidence="1">K_DeepCast_65m_m2_066</strain>
    </source>
</reference>
<dbReference type="Proteomes" id="UP000712673">
    <property type="component" value="Unassembled WGS sequence"/>
</dbReference>
<dbReference type="PROSITE" id="PS51257">
    <property type="entry name" value="PROKAR_LIPOPROTEIN"/>
    <property type="match status" value="1"/>
</dbReference>
<dbReference type="EMBL" id="VGLS01000325">
    <property type="protein sequence ID" value="MBM3224428.1"/>
    <property type="molecule type" value="Genomic_DNA"/>
</dbReference>